<dbReference type="InterPro" id="IPR012337">
    <property type="entry name" value="RNaseH-like_sf"/>
</dbReference>
<name>A0ABM4B0X3_HYDVU</name>
<evidence type="ECO:0000256" key="7">
    <source>
        <dbReference type="ARBA" id="ARBA00023163"/>
    </source>
</evidence>
<keyword evidence="3 9" id="KW-0863">Zinc-finger</keyword>
<dbReference type="SUPFAM" id="SSF57667">
    <property type="entry name" value="beta-beta-alpha zinc fingers"/>
    <property type="match status" value="1"/>
</dbReference>
<keyword evidence="7" id="KW-0804">Transcription</keyword>
<dbReference type="InterPro" id="IPR008906">
    <property type="entry name" value="HATC_C_dom"/>
</dbReference>
<dbReference type="RefSeq" id="XP_065642388.1">
    <property type="nucleotide sequence ID" value="XM_065786316.1"/>
</dbReference>
<dbReference type="Pfam" id="PF02892">
    <property type="entry name" value="zf-BED"/>
    <property type="match status" value="1"/>
</dbReference>
<evidence type="ECO:0000256" key="9">
    <source>
        <dbReference type="PROSITE-ProRule" id="PRU00027"/>
    </source>
</evidence>
<gene>
    <name evidence="12" type="primary">LOC136074019</name>
</gene>
<dbReference type="GeneID" id="136074019"/>
<evidence type="ECO:0000256" key="5">
    <source>
        <dbReference type="ARBA" id="ARBA00023015"/>
    </source>
</evidence>
<dbReference type="InterPro" id="IPR052035">
    <property type="entry name" value="ZnF_BED_domain_contain"/>
</dbReference>
<evidence type="ECO:0000313" key="12">
    <source>
        <dbReference type="RefSeq" id="XP_065642388.1"/>
    </source>
</evidence>
<dbReference type="Pfam" id="PF05699">
    <property type="entry name" value="Dimer_Tnp_hAT"/>
    <property type="match status" value="1"/>
</dbReference>
<keyword evidence="8" id="KW-0539">Nucleus</keyword>
<dbReference type="InterPro" id="IPR003656">
    <property type="entry name" value="Znf_BED"/>
</dbReference>
<evidence type="ECO:0000259" key="10">
    <source>
        <dbReference type="PROSITE" id="PS50808"/>
    </source>
</evidence>
<evidence type="ECO:0000256" key="8">
    <source>
        <dbReference type="ARBA" id="ARBA00023242"/>
    </source>
</evidence>
<evidence type="ECO:0000256" key="6">
    <source>
        <dbReference type="ARBA" id="ARBA00023125"/>
    </source>
</evidence>
<dbReference type="PANTHER" id="PTHR46481:SF10">
    <property type="entry name" value="ZINC FINGER BED DOMAIN-CONTAINING PROTEIN 39"/>
    <property type="match status" value="1"/>
</dbReference>
<keyword evidence="11" id="KW-1185">Reference proteome</keyword>
<keyword evidence="2" id="KW-0479">Metal-binding</keyword>
<reference evidence="11" key="1">
    <citation type="submission" date="2025-05" db="UniProtKB">
        <authorList>
            <consortium name="RefSeq"/>
        </authorList>
    </citation>
    <scope>NUCLEOTIDE SEQUENCE [LARGE SCALE GENOMIC DNA]</scope>
</reference>
<dbReference type="PANTHER" id="PTHR46481">
    <property type="entry name" value="ZINC FINGER BED DOMAIN-CONTAINING PROTEIN 4"/>
    <property type="match status" value="1"/>
</dbReference>
<proteinExistence type="predicted"/>
<evidence type="ECO:0000313" key="11">
    <source>
        <dbReference type="Proteomes" id="UP001652625"/>
    </source>
</evidence>
<organism evidence="11 12">
    <name type="scientific">Hydra vulgaris</name>
    <name type="common">Hydra</name>
    <name type="synonym">Hydra attenuata</name>
    <dbReference type="NCBI Taxonomy" id="6087"/>
    <lineage>
        <taxon>Eukaryota</taxon>
        <taxon>Metazoa</taxon>
        <taxon>Cnidaria</taxon>
        <taxon>Hydrozoa</taxon>
        <taxon>Hydroidolina</taxon>
        <taxon>Anthoathecata</taxon>
        <taxon>Aplanulata</taxon>
        <taxon>Hydridae</taxon>
        <taxon>Hydra</taxon>
    </lineage>
</organism>
<evidence type="ECO:0000256" key="4">
    <source>
        <dbReference type="ARBA" id="ARBA00022833"/>
    </source>
</evidence>
<evidence type="ECO:0000256" key="2">
    <source>
        <dbReference type="ARBA" id="ARBA00022723"/>
    </source>
</evidence>
<dbReference type="SMART" id="SM00614">
    <property type="entry name" value="ZnF_BED"/>
    <property type="match status" value="1"/>
</dbReference>
<keyword evidence="6" id="KW-0238">DNA-binding</keyword>
<evidence type="ECO:0000256" key="3">
    <source>
        <dbReference type="ARBA" id="ARBA00022771"/>
    </source>
</evidence>
<comment type="subcellular location">
    <subcellularLocation>
        <location evidence="1">Nucleus</location>
    </subcellularLocation>
</comment>
<evidence type="ECO:0000256" key="1">
    <source>
        <dbReference type="ARBA" id="ARBA00004123"/>
    </source>
</evidence>
<dbReference type="Proteomes" id="UP001652625">
    <property type="component" value="Chromosome 01"/>
</dbReference>
<sequence>MTETNVRASELWEHFEDCEPDADGVLKVQCRLCTNVTLRRKNLSTAALWGHLKSKHKKIAAEVLEKKASRKRQAAIESADILEAGQKLNHCDKELEQELPEVDGFALTSDMWTSRANEAYMSLTLHFVNRNFNLIKKVISCKHFPGSHTAVALAVEIDKQIESLPNVKSECEKVVVHDAAAYMRASFPNSSQLSHSLLCADHAINLVLQKAVEGCEPIQKAITKATLLSSKTHRSTLANELIKKACKDVGVAPIKVIAPVSTRWNSNAMMIKSILKIQPALEHLQNQKYDFIPTQAELQILAMIFPILELFKELSEKLSADSVPTIHLICGELFRIQHLLTDRNNTSDDLNIQNFATKLLEQLEQRFELCGTKQDLYALSHLLHPSYKGAVLHKMNRFNNIETKLIDSHSSGNNANRQSIPEEPNIIDQTDPLEQLVFETNWKGIAICFVKYLRVSAKKSDCSSNKTKSNMEEELDKYLAMPSPDPKELDILMWWRNSSTSLPLLSKLARKLLCIPVTSASSERVFSVAGGIVLNQRHNLDPENVHMLVFCHSNMAKIKRNLAESIENEEEKKQRGMEKHFQ</sequence>
<accession>A0ABM4B0X3</accession>
<keyword evidence="5" id="KW-0805">Transcription regulation</keyword>
<reference evidence="12" key="2">
    <citation type="submission" date="2025-08" db="UniProtKB">
        <authorList>
            <consortium name="RefSeq"/>
        </authorList>
    </citation>
    <scope>IDENTIFICATION</scope>
</reference>
<dbReference type="PROSITE" id="PS50808">
    <property type="entry name" value="ZF_BED"/>
    <property type="match status" value="1"/>
</dbReference>
<dbReference type="InterPro" id="IPR036236">
    <property type="entry name" value="Znf_C2H2_sf"/>
</dbReference>
<protein>
    <submittedName>
        <fullName evidence="12">Uncharacterized protein LOC136074019</fullName>
    </submittedName>
</protein>
<feature type="domain" description="BED-type" evidence="10">
    <location>
        <begin position="6"/>
        <end position="63"/>
    </location>
</feature>
<keyword evidence="4" id="KW-0862">Zinc</keyword>
<dbReference type="SUPFAM" id="SSF53098">
    <property type="entry name" value="Ribonuclease H-like"/>
    <property type="match status" value="1"/>
</dbReference>